<proteinExistence type="predicted"/>
<protein>
    <submittedName>
        <fullName evidence="1">Uncharacterized protein</fullName>
    </submittedName>
</protein>
<comment type="caution">
    <text evidence="1">The sequence shown here is derived from an EMBL/GenBank/DDBJ whole genome shotgun (WGS) entry which is preliminary data.</text>
</comment>
<reference evidence="1" key="2">
    <citation type="submission" date="2023-05" db="EMBL/GenBank/DDBJ databases">
        <authorList>
            <person name="Fouks B."/>
        </authorList>
    </citation>
    <scope>NUCLEOTIDE SEQUENCE</scope>
    <source>
        <strain evidence="1">Stay&amp;Tobe</strain>
        <tissue evidence="1">Testes</tissue>
    </source>
</reference>
<feature type="non-terminal residue" evidence="1">
    <location>
        <position position="52"/>
    </location>
</feature>
<sequence length="52" mass="5754">ILYFIQGLLVGCCPRRTTTSSGHALCKLLNYTFSNLKSSIARYIRAKICNGS</sequence>
<reference evidence="1" key="1">
    <citation type="journal article" date="2023" name="IScience">
        <title>Live-bearing cockroach genome reveals convergent evolutionary mechanisms linked to viviparity in insects and beyond.</title>
        <authorList>
            <person name="Fouks B."/>
            <person name="Harrison M.C."/>
            <person name="Mikhailova A.A."/>
            <person name="Marchal E."/>
            <person name="English S."/>
            <person name="Carruthers M."/>
            <person name="Jennings E.C."/>
            <person name="Chiamaka E.L."/>
            <person name="Frigard R.A."/>
            <person name="Pippel M."/>
            <person name="Attardo G.M."/>
            <person name="Benoit J.B."/>
            <person name="Bornberg-Bauer E."/>
            <person name="Tobe S.S."/>
        </authorList>
    </citation>
    <scope>NUCLEOTIDE SEQUENCE</scope>
    <source>
        <strain evidence="1">Stay&amp;Tobe</strain>
    </source>
</reference>
<dbReference type="AlphaFoldDB" id="A0AAD8E446"/>
<evidence type="ECO:0000313" key="1">
    <source>
        <dbReference type="EMBL" id="KAJ9576565.1"/>
    </source>
</evidence>
<gene>
    <name evidence="1" type="ORF">L9F63_025539</name>
</gene>
<name>A0AAD8E446_DIPPU</name>
<accession>A0AAD8E446</accession>
<feature type="non-terminal residue" evidence="1">
    <location>
        <position position="1"/>
    </location>
</feature>
<dbReference type="EMBL" id="JASPKZ010009670">
    <property type="protein sequence ID" value="KAJ9576565.1"/>
    <property type="molecule type" value="Genomic_DNA"/>
</dbReference>
<keyword evidence="2" id="KW-1185">Reference proteome</keyword>
<organism evidence="1 2">
    <name type="scientific">Diploptera punctata</name>
    <name type="common">Pacific beetle cockroach</name>
    <dbReference type="NCBI Taxonomy" id="6984"/>
    <lineage>
        <taxon>Eukaryota</taxon>
        <taxon>Metazoa</taxon>
        <taxon>Ecdysozoa</taxon>
        <taxon>Arthropoda</taxon>
        <taxon>Hexapoda</taxon>
        <taxon>Insecta</taxon>
        <taxon>Pterygota</taxon>
        <taxon>Neoptera</taxon>
        <taxon>Polyneoptera</taxon>
        <taxon>Dictyoptera</taxon>
        <taxon>Blattodea</taxon>
        <taxon>Blaberoidea</taxon>
        <taxon>Blaberidae</taxon>
        <taxon>Diplopterinae</taxon>
        <taxon>Diploptera</taxon>
    </lineage>
</organism>
<dbReference type="Proteomes" id="UP001233999">
    <property type="component" value="Unassembled WGS sequence"/>
</dbReference>
<evidence type="ECO:0000313" key="2">
    <source>
        <dbReference type="Proteomes" id="UP001233999"/>
    </source>
</evidence>